<dbReference type="AlphaFoldDB" id="A0AAD9BG78"/>
<accession>A0AAD9BG78</accession>
<feature type="region of interest" description="Disordered" evidence="1">
    <location>
        <begin position="82"/>
        <end position="237"/>
    </location>
</feature>
<keyword evidence="3" id="KW-1185">Reference proteome</keyword>
<gene>
    <name evidence="2" type="ORF">KUDE01_023005</name>
</gene>
<evidence type="ECO:0000313" key="3">
    <source>
        <dbReference type="Proteomes" id="UP001228049"/>
    </source>
</evidence>
<evidence type="ECO:0000313" key="2">
    <source>
        <dbReference type="EMBL" id="KAK1882219.1"/>
    </source>
</evidence>
<feature type="region of interest" description="Disordered" evidence="1">
    <location>
        <begin position="1"/>
        <end position="66"/>
    </location>
</feature>
<reference evidence="2" key="1">
    <citation type="submission" date="2023-04" db="EMBL/GenBank/DDBJ databases">
        <title>Chromosome-level genome of Chaenocephalus aceratus.</title>
        <authorList>
            <person name="Park H."/>
        </authorList>
    </citation>
    <scope>NUCLEOTIDE SEQUENCE</scope>
    <source>
        <strain evidence="2">DE</strain>
        <tissue evidence="2">Muscle</tissue>
    </source>
</reference>
<feature type="compositionally biased region" description="Polar residues" evidence="1">
    <location>
        <begin position="82"/>
        <end position="109"/>
    </location>
</feature>
<feature type="compositionally biased region" description="Basic and acidic residues" evidence="1">
    <location>
        <begin position="204"/>
        <end position="237"/>
    </location>
</feature>
<protein>
    <submittedName>
        <fullName evidence="2">Protein Shroom1</fullName>
    </submittedName>
</protein>
<comment type="caution">
    <text evidence="2">The sequence shown here is derived from an EMBL/GenBank/DDBJ whole genome shotgun (WGS) entry which is preliminary data.</text>
</comment>
<dbReference type="Proteomes" id="UP001228049">
    <property type="component" value="Unassembled WGS sequence"/>
</dbReference>
<sequence length="237" mass="26127">MVRKTGQKVPEPQQPAPQLPSPPRQRHSLGEKPFDWGPRPLSGNNEGKNTKNKPNRPHSAGRILDSSSSSIRYAQFFSAQSCSGQYVGQSNQPRWRESQGPSQGKSASVESLLDQPEPPCFLRNRSTSTPQALDHEEDPLPVNAMETPSPQTHASEDSSLKPAPESQQRVRVVAQRGKSMEELGASKLPRPSAMSKSSEQLDQLWRDPTEPGGPVKDKRSVHSLLKSEKPRGWSEGE</sequence>
<feature type="compositionally biased region" description="Pro residues" evidence="1">
    <location>
        <begin position="12"/>
        <end position="23"/>
    </location>
</feature>
<name>A0AAD9BG78_DISEL</name>
<organism evidence="2 3">
    <name type="scientific">Dissostichus eleginoides</name>
    <name type="common">Patagonian toothfish</name>
    <name type="synonym">Dissostichus amissus</name>
    <dbReference type="NCBI Taxonomy" id="100907"/>
    <lineage>
        <taxon>Eukaryota</taxon>
        <taxon>Metazoa</taxon>
        <taxon>Chordata</taxon>
        <taxon>Craniata</taxon>
        <taxon>Vertebrata</taxon>
        <taxon>Euteleostomi</taxon>
        <taxon>Actinopterygii</taxon>
        <taxon>Neopterygii</taxon>
        <taxon>Teleostei</taxon>
        <taxon>Neoteleostei</taxon>
        <taxon>Acanthomorphata</taxon>
        <taxon>Eupercaria</taxon>
        <taxon>Perciformes</taxon>
        <taxon>Notothenioidei</taxon>
        <taxon>Nototheniidae</taxon>
        <taxon>Dissostichus</taxon>
    </lineage>
</organism>
<evidence type="ECO:0000256" key="1">
    <source>
        <dbReference type="SAM" id="MobiDB-lite"/>
    </source>
</evidence>
<dbReference type="EMBL" id="JASDAP010000023">
    <property type="protein sequence ID" value="KAK1882219.1"/>
    <property type="molecule type" value="Genomic_DNA"/>
</dbReference>
<proteinExistence type="predicted"/>